<dbReference type="OrthoDB" id="3174721at2759"/>
<gene>
    <name evidence="2" type="ORF">CVT25_002546</name>
</gene>
<evidence type="ECO:0000313" key="3">
    <source>
        <dbReference type="Proteomes" id="UP000283269"/>
    </source>
</evidence>
<keyword evidence="3" id="KW-1185">Reference proteome</keyword>
<dbReference type="Proteomes" id="UP000283269">
    <property type="component" value="Unassembled WGS sequence"/>
</dbReference>
<organism evidence="2 3">
    <name type="scientific">Psilocybe cyanescens</name>
    <dbReference type="NCBI Taxonomy" id="93625"/>
    <lineage>
        <taxon>Eukaryota</taxon>
        <taxon>Fungi</taxon>
        <taxon>Dikarya</taxon>
        <taxon>Basidiomycota</taxon>
        <taxon>Agaricomycotina</taxon>
        <taxon>Agaricomycetes</taxon>
        <taxon>Agaricomycetidae</taxon>
        <taxon>Agaricales</taxon>
        <taxon>Agaricineae</taxon>
        <taxon>Strophariaceae</taxon>
        <taxon>Psilocybe</taxon>
    </lineage>
</organism>
<accession>A0A409XUH0</accession>
<feature type="region of interest" description="Disordered" evidence="1">
    <location>
        <begin position="1"/>
        <end position="51"/>
    </location>
</feature>
<name>A0A409XUH0_PSICY</name>
<sequence>MPFFTGYRRSREPEGSGHPSSQVAGASSSSSPAARPAPLLPEQNEMPGSTSEVTMTWNFDALNEGQQVILSNGPGQENAVILGDTVNEPPSPIEPPPNYDVARIPSYPLTYTFSSLGGSSSAMILIPTLDSPDTRPVYHISVGHDPFLPFCFITTVVRGGSGQGEYVGGFKTLHTYPSHMESPTPGSESVTIRGFEYSMPTIFTKGKRKGVCYKRDDDTKPLARFTPTEELMQKNKPFPEAKLEIMPIGHARFDDILISVLILERNRRVSYY</sequence>
<dbReference type="EMBL" id="NHYD01000343">
    <property type="protein sequence ID" value="PPQ94455.1"/>
    <property type="molecule type" value="Genomic_DNA"/>
</dbReference>
<feature type="compositionally biased region" description="Low complexity" evidence="1">
    <location>
        <begin position="19"/>
        <end position="41"/>
    </location>
</feature>
<comment type="caution">
    <text evidence="2">The sequence shown here is derived from an EMBL/GenBank/DDBJ whole genome shotgun (WGS) entry which is preliminary data.</text>
</comment>
<evidence type="ECO:0000256" key="1">
    <source>
        <dbReference type="SAM" id="MobiDB-lite"/>
    </source>
</evidence>
<protein>
    <submittedName>
        <fullName evidence="2">Uncharacterized protein</fullName>
    </submittedName>
</protein>
<dbReference type="InParanoid" id="A0A409XUH0"/>
<proteinExistence type="predicted"/>
<dbReference type="AlphaFoldDB" id="A0A409XUH0"/>
<reference evidence="2 3" key="1">
    <citation type="journal article" date="2018" name="Evol. Lett.">
        <title>Horizontal gene cluster transfer increased hallucinogenic mushroom diversity.</title>
        <authorList>
            <person name="Reynolds H.T."/>
            <person name="Vijayakumar V."/>
            <person name="Gluck-Thaler E."/>
            <person name="Korotkin H.B."/>
            <person name="Matheny P.B."/>
            <person name="Slot J.C."/>
        </authorList>
    </citation>
    <scope>NUCLEOTIDE SEQUENCE [LARGE SCALE GENOMIC DNA]</scope>
    <source>
        <strain evidence="2 3">2631</strain>
    </source>
</reference>
<evidence type="ECO:0000313" key="2">
    <source>
        <dbReference type="EMBL" id="PPQ94455.1"/>
    </source>
</evidence>